<accession>U5DEW7</accession>
<evidence type="ECO:0008006" key="4">
    <source>
        <dbReference type="Google" id="ProtNLM"/>
    </source>
</evidence>
<dbReference type="PANTHER" id="PTHR10696">
    <property type="entry name" value="GAMMA-BUTYROBETAINE HYDROXYLASE-RELATED"/>
    <property type="match status" value="1"/>
</dbReference>
<dbReference type="Proteomes" id="UP000017836">
    <property type="component" value="Unassembled WGS sequence"/>
</dbReference>
<dbReference type="InterPro" id="IPR042098">
    <property type="entry name" value="TauD-like_sf"/>
</dbReference>
<dbReference type="AlphaFoldDB" id="U5DEW7"/>
<sequence>MGFEEGRIKGDRYFEEIVFPKTLLPSHMSERGNTHLADAVKENREWLDEQLSRHGAILFQGFDVCSAEDFSSVVEAFGWEEMSYEFRRRRAFEDCRKEFASKVLFFCLEPPPEGGETSIVLSHVIVKKMEEAMPEFVAKLMKFGVVIQQITPKESTSEKAPRKTWQQLLQTKDKAEAIKL</sequence>
<dbReference type="EMBL" id="KI392062">
    <property type="protein sequence ID" value="ERN19987.1"/>
    <property type="molecule type" value="Genomic_DNA"/>
</dbReference>
<protein>
    <recommendedName>
        <fullName evidence="4">TauD/TfdA-like domain-containing protein</fullName>
    </recommendedName>
</protein>
<organism evidence="2 3">
    <name type="scientific">Amborella trichopoda</name>
    <dbReference type="NCBI Taxonomy" id="13333"/>
    <lineage>
        <taxon>Eukaryota</taxon>
        <taxon>Viridiplantae</taxon>
        <taxon>Streptophyta</taxon>
        <taxon>Embryophyta</taxon>
        <taxon>Tracheophyta</taxon>
        <taxon>Spermatophyta</taxon>
        <taxon>Magnoliopsida</taxon>
        <taxon>Amborellales</taxon>
        <taxon>Amborellaceae</taxon>
        <taxon>Amborella</taxon>
    </lineage>
</organism>
<name>U5DEW7_AMBTC</name>
<evidence type="ECO:0000313" key="3">
    <source>
        <dbReference type="Proteomes" id="UP000017836"/>
    </source>
</evidence>
<dbReference type="STRING" id="13333.U5DEW7"/>
<dbReference type="OMA" id="HHEIALM"/>
<dbReference type="InterPro" id="IPR050411">
    <property type="entry name" value="AlphaKG_dependent_hydroxylases"/>
</dbReference>
<dbReference type="Gene3D" id="3.60.130.10">
    <property type="entry name" value="Clavaminate synthase-like"/>
    <property type="match status" value="1"/>
</dbReference>
<dbReference type="HOGENOM" id="CLU_1268604_0_0_1"/>
<gene>
    <name evidence="2" type="ORF">AMTR_s00071p00149400</name>
</gene>
<keyword evidence="3" id="KW-1185">Reference proteome</keyword>
<dbReference type="SUPFAM" id="SSF51197">
    <property type="entry name" value="Clavaminate synthase-like"/>
    <property type="match status" value="1"/>
</dbReference>
<reference evidence="3" key="1">
    <citation type="journal article" date="2013" name="Science">
        <title>The Amborella genome and the evolution of flowering plants.</title>
        <authorList>
            <consortium name="Amborella Genome Project"/>
        </authorList>
    </citation>
    <scope>NUCLEOTIDE SEQUENCE [LARGE SCALE GENOMIC DNA]</scope>
</reference>
<evidence type="ECO:0000313" key="2">
    <source>
        <dbReference type="EMBL" id="ERN19987.1"/>
    </source>
</evidence>
<evidence type="ECO:0000256" key="1">
    <source>
        <dbReference type="ARBA" id="ARBA00023002"/>
    </source>
</evidence>
<keyword evidence="1" id="KW-0560">Oxidoreductase</keyword>
<dbReference type="Gramene" id="ERN19987">
    <property type="protein sequence ID" value="ERN19987"/>
    <property type="gene ID" value="AMTR_s00071p00149400"/>
</dbReference>
<dbReference type="PANTHER" id="PTHR10696:SF21">
    <property type="entry name" value="TAUD_TFDA-LIKE DOMAIN-CONTAINING PROTEIN"/>
    <property type="match status" value="1"/>
</dbReference>
<dbReference type="GO" id="GO:0016491">
    <property type="term" value="F:oxidoreductase activity"/>
    <property type="evidence" value="ECO:0007669"/>
    <property type="project" value="UniProtKB-KW"/>
</dbReference>
<proteinExistence type="predicted"/>